<feature type="signal peptide" evidence="1">
    <location>
        <begin position="1"/>
        <end position="19"/>
    </location>
</feature>
<dbReference type="InterPro" id="IPR001279">
    <property type="entry name" value="Metallo-B-lactamas"/>
</dbReference>
<proteinExistence type="predicted"/>
<accession>A0A1I7YSN7</accession>
<evidence type="ECO:0000259" key="2">
    <source>
        <dbReference type="Pfam" id="PF12706"/>
    </source>
</evidence>
<dbReference type="PANTHER" id="PTHR15032:SF4">
    <property type="entry name" value="N-ACYL-PHOSPHATIDYLETHANOLAMINE-HYDROLYZING PHOSPHOLIPASE D"/>
    <property type="match status" value="1"/>
</dbReference>
<dbReference type="GO" id="GO:0070292">
    <property type="term" value="P:N-acylphosphatidylethanolamine metabolic process"/>
    <property type="evidence" value="ECO:0007669"/>
    <property type="project" value="TreeGrafter"/>
</dbReference>
<feature type="chain" id="PRO_5009312520" evidence="1">
    <location>
        <begin position="20"/>
        <end position="367"/>
    </location>
</feature>
<reference evidence="4" key="1">
    <citation type="submission" date="2016-11" db="UniProtKB">
        <authorList>
            <consortium name="WormBaseParasite"/>
        </authorList>
    </citation>
    <scope>IDENTIFICATION</scope>
</reference>
<dbReference type="Pfam" id="PF12706">
    <property type="entry name" value="Lactamase_B_2"/>
    <property type="match status" value="1"/>
</dbReference>
<dbReference type="Gene3D" id="3.60.15.10">
    <property type="entry name" value="Ribonuclease Z/Hydroxyacylglutathione hydrolase-like"/>
    <property type="match status" value="1"/>
</dbReference>
<dbReference type="Proteomes" id="UP000095287">
    <property type="component" value="Unplaced"/>
</dbReference>
<evidence type="ECO:0000313" key="4">
    <source>
        <dbReference type="WBParaSite" id="L893_g19309.t2"/>
    </source>
</evidence>
<feature type="domain" description="Metallo-beta-lactamase" evidence="2">
    <location>
        <begin position="111"/>
        <end position="316"/>
    </location>
</feature>
<organism evidence="3 4">
    <name type="scientific">Steinernema glaseri</name>
    <dbReference type="NCBI Taxonomy" id="37863"/>
    <lineage>
        <taxon>Eukaryota</taxon>
        <taxon>Metazoa</taxon>
        <taxon>Ecdysozoa</taxon>
        <taxon>Nematoda</taxon>
        <taxon>Chromadorea</taxon>
        <taxon>Rhabditida</taxon>
        <taxon>Tylenchina</taxon>
        <taxon>Panagrolaimomorpha</taxon>
        <taxon>Strongyloidoidea</taxon>
        <taxon>Steinernematidae</taxon>
        <taxon>Steinernema</taxon>
    </lineage>
</organism>
<dbReference type="PANTHER" id="PTHR15032">
    <property type="entry name" value="N-ACYL-PHOSPHATIDYLETHANOLAMINE-HYDROLYZING PHOSPHOLIPASE D"/>
    <property type="match status" value="1"/>
</dbReference>
<keyword evidence="3" id="KW-1185">Reference proteome</keyword>
<dbReference type="GO" id="GO:0070291">
    <property type="term" value="P:N-acylethanolamine metabolic process"/>
    <property type="evidence" value="ECO:0007669"/>
    <property type="project" value="TreeGrafter"/>
</dbReference>
<keyword evidence="1" id="KW-0732">Signal</keyword>
<name>A0A1I7YSN7_9BILA</name>
<sequence>MGRYNFLRFILILVISVDCQKDQMKVEFAKPTFDGTRYGNPKSFTGWTGLPSLSSIWKWKFTEEDNSQLPSAEVIEKTLPVVKPNFDAGNSSLAATWLGHATVLVQLDSINFITDPVWSHRASPLSIAGPKRYRPPPVEIKDLPQINFGVISHNHYDHLDANAVADISRRFPDMDWFVPMGLKSWMESTVYSKKERIHEMNWGESASLVINGKPITVYCIPAQHWSQRGVFDKFKTLWSGWAVVGPNRRFYYTGDTGYCEEEFAKLGMNLGPFDLSAIPIGCYAPRWFMKPQHINGEEAVQIHLKTDSKHSMAIHWGTYAMGSNEAYDEPPKKLQEAVVAAGLTEKEFFSLKHGETWKIDEENESKE</sequence>
<dbReference type="GO" id="GO:0070290">
    <property type="term" value="F:N-acylphosphatidylethanolamine-specific phospholipase D activity"/>
    <property type="evidence" value="ECO:0007669"/>
    <property type="project" value="TreeGrafter"/>
</dbReference>
<dbReference type="AlphaFoldDB" id="A0A1I7YSN7"/>
<dbReference type="SUPFAM" id="SSF56281">
    <property type="entry name" value="Metallo-hydrolase/oxidoreductase"/>
    <property type="match status" value="1"/>
</dbReference>
<dbReference type="GO" id="GO:0005737">
    <property type="term" value="C:cytoplasm"/>
    <property type="evidence" value="ECO:0007669"/>
    <property type="project" value="TreeGrafter"/>
</dbReference>
<dbReference type="InterPro" id="IPR036866">
    <property type="entry name" value="RibonucZ/Hydroxyglut_hydro"/>
</dbReference>
<dbReference type="WBParaSite" id="L893_g19309.t2">
    <property type="protein sequence ID" value="L893_g19309.t2"/>
    <property type="gene ID" value="L893_g19309"/>
</dbReference>
<evidence type="ECO:0000313" key="3">
    <source>
        <dbReference type="Proteomes" id="UP000095287"/>
    </source>
</evidence>
<evidence type="ECO:0000256" key="1">
    <source>
        <dbReference type="SAM" id="SignalP"/>
    </source>
</evidence>
<protein>
    <submittedName>
        <fullName evidence="4">N-acetylphosphatidylethanolamine-hydrolyzing phospholipase D</fullName>
    </submittedName>
</protein>